<evidence type="ECO:0000256" key="2">
    <source>
        <dbReference type="ARBA" id="ARBA00022598"/>
    </source>
</evidence>
<dbReference type="Proteomes" id="UP000694412">
    <property type="component" value="Unassembled WGS sequence"/>
</dbReference>
<dbReference type="InterPro" id="IPR009080">
    <property type="entry name" value="tRNAsynth_Ia_anticodon-bd"/>
</dbReference>
<keyword evidence="3" id="KW-0547">Nucleotide-binding</keyword>
<evidence type="ECO:0000259" key="8">
    <source>
        <dbReference type="Pfam" id="PF00133"/>
    </source>
</evidence>
<dbReference type="Ensembl" id="ENSCJPT00005011285.1">
    <property type="protein sequence ID" value="ENSCJPP00005007279.1"/>
    <property type="gene ID" value="ENSCJPG00005006683.1"/>
</dbReference>
<name>A0A8C2T2E2_COTJA</name>
<dbReference type="PANTHER" id="PTHR11946:SF71">
    <property type="entry name" value="VALINE--TRNA LIGASE, MITOCHONDRIAL"/>
    <property type="match status" value="1"/>
</dbReference>
<keyword evidence="4" id="KW-0067">ATP-binding</keyword>
<dbReference type="AlphaFoldDB" id="A0A8C2T2E2"/>
<dbReference type="Pfam" id="PF08264">
    <property type="entry name" value="Anticodon_1"/>
    <property type="match status" value="1"/>
</dbReference>
<evidence type="ECO:0000256" key="7">
    <source>
        <dbReference type="ARBA" id="ARBA00029936"/>
    </source>
</evidence>
<evidence type="ECO:0000256" key="5">
    <source>
        <dbReference type="ARBA" id="ARBA00022917"/>
    </source>
</evidence>
<evidence type="ECO:0000259" key="9">
    <source>
        <dbReference type="Pfam" id="PF08264"/>
    </source>
</evidence>
<dbReference type="CDD" id="cd07962">
    <property type="entry name" value="Anticodon_Ia_Val"/>
    <property type="match status" value="1"/>
</dbReference>
<feature type="domain" description="Aminoacyl-tRNA synthetase class Ia" evidence="8">
    <location>
        <begin position="193"/>
        <end position="356"/>
    </location>
</feature>
<dbReference type="EC" id="6.1.1.9" evidence="1"/>
<evidence type="ECO:0000313" key="11">
    <source>
        <dbReference type="Proteomes" id="UP000694412"/>
    </source>
</evidence>
<dbReference type="SUPFAM" id="SSF47323">
    <property type="entry name" value="Anticodon-binding domain of a subclass of class I aminoacyl-tRNA synthetases"/>
    <property type="match status" value="1"/>
</dbReference>
<protein>
    <recommendedName>
        <fullName evidence="1">valine--tRNA ligase</fullName>
        <ecNumber evidence="1">6.1.1.9</ecNumber>
    </recommendedName>
    <alternativeName>
        <fullName evidence="7">Valyl-tRNA synthetase</fullName>
    </alternativeName>
</protein>
<evidence type="ECO:0000256" key="1">
    <source>
        <dbReference type="ARBA" id="ARBA00013169"/>
    </source>
</evidence>
<dbReference type="Pfam" id="PF00133">
    <property type="entry name" value="tRNA-synt_1"/>
    <property type="match status" value="3"/>
</dbReference>
<feature type="domain" description="Aminoacyl-tRNA synthetase class Ia" evidence="8">
    <location>
        <begin position="422"/>
        <end position="495"/>
    </location>
</feature>
<evidence type="ECO:0000256" key="4">
    <source>
        <dbReference type="ARBA" id="ARBA00022840"/>
    </source>
</evidence>
<keyword evidence="6" id="KW-0030">Aminoacyl-tRNA synthetase</keyword>
<reference evidence="10" key="2">
    <citation type="submission" date="2025-09" db="UniProtKB">
        <authorList>
            <consortium name="Ensembl"/>
        </authorList>
    </citation>
    <scope>IDENTIFICATION</scope>
</reference>
<dbReference type="Gene3D" id="1.10.730.10">
    <property type="entry name" value="Isoleucyl-tRNA Synthetase, Domain 1"/>
    <property type="match status" value="1"/>
</dbReference>
<dbReference type="InterPro" id="IPR002300">
    <property type="entry name" value="aa-tRNA-synth_Ia"/>
</dbReference>
<feature type="domain" description="Methionyl/Valyl/Leucyl/Isoleucyl-tRNA synthetase anticodon-binding" evidence="9">
    <location>
        <begin position="539"/>
        <end position="682"/>
    </location>
</feature>
<evidence type="ECO:0000256" key="3">
    <source>
        <dbReference type="ARBA" id="ARBA00022741"/>
    </source>
</evidence>
<dbReference type="InterPro" id="IPR014729">
    <property type="entry name" value="Rossmann-like_a/b/a_fold"/>
</dbReference>
<dbReference type="GO" id="GO:0005829">
    <property type="term" value="C:cytosol"/>
    <property type="evidence" value="ECO:0007669"/>
    <property type="project" value="TreeGrafter"/>
</dbReference>
<dbReference type="InterPro" id="IPR013155">
    <property type="entry name" value="M/V/L/I-tRNA-synth_anticd-bd"/>
</dbReference>
<keyword evidence="2" id="KW-0436">Ligase</keyword>
<sequence>MIPIDPPQYTPLPLYCPQCPPDCPTIYPHIAQPPLIAPIDPLYCPHSPLWVSMGPYRPPLSPNPPLLSPIDPLYCPPFTSMGSYWVPMGPYRPPLAPHSPLWVPIGVLGCVPPPYMTLMGPCRRRMQGWTVLWVPGTDHAGIATQAVVERWLWQQKGVRRQDLTRSEFMDEMWGWGPIGRFLPVLWMSRGLVCGLHRCGLVHRDTRLVNWSCALQSAVADIEVSPRPIPGPTSLRVPGCPHPVTFGVMVTFAYPVEGDDGESWPHRRPHRGPHRWPHSWPHRCRSGDVIEFLLKSNGSCACREMAQRALSALWDTGGLMALPQCIMGRWRTNGGSPHRDWCLSRQLWWGHRVPAYKVGVSPPPHHCDPPPLPGLWVVAHNEDEAREEAARLYSAPYGDIEILQVTSQLPPIFTPKSPFDMGKMSKSIGNVIDPRDVIGGATLQELQEKLRRTVLDPHELKVASKRQFPHGIPECGTDALRLALCSHNAHGDDIKLDVAAILKQRHFCNKVWNAVKFVLTFRPHFNPKPPHEVTPSTPMDRWVLSRLAGAVVDYGKKMEALEVHGAMAAMQNFWLRSFCDVYLESIKPSLRRPDPDPTTLQTLLTCTELGLRLLAPFAPFLAEELWHRLPRDPPGPPTLCLAPFPSAAMLAHWICPEVEEEVEAMREVVRTVRALRDVFRLGAARPRGEWPRWTQLEDLSALWGLVDPDIERTRLQTQILTLQRRLRALPPPQQSQVRALIN</sequence>
<keyword evidence="11" id="KW-1185">Reference proteome</keyword>
<accession>A0A8C2T2E2</accession>
<dbReference type="GO" id="GO:0004832">
    <property type="term" value="F:valine-tRNA ligase activity"/>
    <property type="evidence" value="ECO:0007669"/>
    <property type="project" value="UniProtKB-EC"/>
</dbReference>
<reference evidence="10" key="1">
    <citation type="submission" date="2025-08" db="UniProtKB">
        <authorList>
            <consortium name="Ensembl"/>
        </authorList>
    </citation>
    <scope>IDENTIFICATION</scope>
</reference>
<feature type="domain" description="Aminoacyl-tRNA synthetase class Ia" evidence="8">
    <location>
        <begin position="124"/>
        <end position="175"/>
    </location>
</feature>
<evidence type="ECO:0000256" key="6">
    <source>
        <dbReference type="ARBA" id="ARBA00023146"/>
    </source>
</evidence>
<dbReference type="Gene3D" id="3.40.50.620">
    <property type="entry name" value="HUPs"/>
    <property type="match status" value="2"/>
</dbReference>
<dbReference type="GO" id="GO:0005524">
    <property type="term" value="F:ATP binding"/>
    <property type="evidence" value="ECO:0007669"/>
    <property type="project" value="UniProtKB-KW"/>
</dbReference>
<dbReference type="GO" id="GO:0006438">
    <property type="term" value="P:valyl-tRNA aminoacylation"/>
    <property type="evidence" value="ECO:0007669"/>
    <property type="project" value="InterPro"/>
</dbReference>
<dbReference type="InterPro" id="IPR002303">
    <property type="entry name" value="Valyl-tRNA_ligase"/>
</dbReference>
<dbReference type="SUPFAM" id="SSF52374">
    <property type="entry name" value="Nucleotidylyl transferase"/>
    <property type="match status" value="1"/>
</dbReference>
<evidence type="ECO:0000313" key="10">
    <source>
        <dbReference type="Ensembl" id="ENSCJPP00005007279.1"/>
    </source>
</evidence>
<dbReference type="GeneTree" id="ENSGT00940000159890"/>
<keyword evidence="5" id="KW-0648">Protein biosynthesis</keyword>
<proteinExistence type="predicted"/>
<dbReference type="PANTHER" id="PTHR11946">
    <property type="entry name" value="VALYL-TRNA SYNTHETASES"/>
    <property type="match status" value="1"/>
</dbReference>
<organism evidence="10 11">
    <name type="scientific">Coturnix japonica</name>
    <name type="common">Japanese quail</name>
    <name type="synonym">Coturnix coturnix japonica</name>
    <dbReference type="NCBI Taxonomy" id="93934"/>
    <lineage>
        <taxon>Eukaryota</taxon>
        <taxon>Metazoa</taxon>
        <taxon>Chordata</taxon>
        <taxon>Craniata</taxon>
        <taxon>Vertebrata</taxon>
        <taxon>Euteleostomi</taxon>
        <taxon>Archelosauria</taxon>
        <taxon>Archosauria</taxon>
        <taxon>Dinosauria</taxon>
        <taxon>Saurischia</taxon>
        <taxon>Theropoda</taxon>
        <taxon>Coelurosauria</taxon>
        <taxon>Aves</taxon>
        <taxon>Neognathae</taxon>
        <taxon>Galloanserae</taxon>
        <taxon>Galliformes</taxon>
        <taxon>Phasianidae</taxon>
        <taxon>Perdicinae</taxon>
        <taxon>Coturnix</taxon>
    </lineage>
</organism>
<dbReference type="InterPro" id="IPR033705">
    <property type="entry name" value="Anticodon_Ia_Val"/>
</dbReference>